<dbReference type="PROSITE" id="PS51820">
    <property type="entry name" value="PA14"/>
    <property type="match status" value="3"/>
</dbReference>
<dbReference type="Gene3D" id="2.60.120.260">
    <property type="entry name" value="Galactose-binding domain-like"/>
    <property type="match status" value="2"/>
</dbReference>
<dbReference type="SUPFAM" id="SSF56988">
    <property type="entry name" value="Anthrax protective antigen"/>
    <property type="match status" value="3"/>
</dbReference>
<dbReference type="InterPro" id="IPR011658">
    <property type="entry name" value="PA14_dom"/>
</dbReference>
<name>A0A812TGA9_9DINO</name>
<reference evidence="3" key="1">
    <citation type="submission" date="2021-02" db="EMBL/GenBank/DDBJ databases">
        <authorList>
            <person name="Dougan E. K."/>
            <person name="Rhodes N."/>
            <person name="Thang M."/>
            <person name="Chan C."/>
        </authorList>
    </citation>
    <scope>NUCLEOTIDE SEQUENCE</scope>
</reference>
<dbReference type="Pfam" id="PF00754">
    <property type="entry name" value="F5_F8_type_C"/>
    <property type="match status" value="1"/>
</dbReference>
<proteinExistence type="predicted"/>
<feature type="domain" description="PA14" evidence="2">
    <location>
        <begin position="773"/>
        <end position="918"/>
    </location>
</feature>
<protein>
    <submittedName>
        <fullName evidence="3">Uncharacterized protein</fullName>
    </submittedName>
</protein>
<keyword evidence="4" id="KW-1185">Reference proteome</keyword>
<evidence type="ECO:0000313" key="3">
    <source>
        <dbReference type="EMBL" id="CAE7525385.1"/>
    </source>
</evidence>
<organism evidence="3 4">
    <name type="scientific">Symbiodinium natans</name>
    <dbReference type="NCBI Taxonomy" id="878477"/>
    <lineage>
        <taxon>Eukaryota</taxon>
        <taxon>Sar</taxon>
        <taxon>Alveolata</taxon>
        <taxon>Dinophyceae</taxon>
        <taxon>Suessiales</taxon>
        <taxon>Symbiodiniaceae</taxon>
        <taxon>Symbiodinium</taxon>
    </lineage>
</organism>
<accession>A0A812TGA9</accession>
<feature type="domain" description="PA14" evidence="2">
    <location>
        <begin position="617"/>
        <end position="762"/>
    </location>
</feature>
<evidence type="ECO:0000259" key="1">
    <source>
        <dbReference type="PROSITE" id="PS50022"/>
    </source>
</evidence>
<dbReference type="Proteomes" id="UP000604046">
    <property type="component" value="Unassembled WGS sequence"/>
</dbReference>
<dbReference type="OrthoDB" id="412914at2759"/>
<gene>
    <name evidence="3" type="ORF">SNAT2548_LOCUS29408</name>
</gene>
<feature type="domain" description="PA14" evidence="2">
    <location>
        <begin position="921"/>
        <end position="1066"/>
    </location>
</feature>
<dbReference type="InterPro" id="IPR008979">
    <property type="entry name" value="Galactose-bd-like_sf"/>
</dbReference>
<feature type="domain" description="F5/8 type C" evidence="1">
    <location>
        <begin position="478"/>
        <end position="587"/>
    </location>
</feature>
<sequence length="1123" mass="125933">MCCRGFTGLTCEQPGNITEEEADIQPIILDDPNTGDPEDFWLHPCARSWQMWGDKPPVDPQVFAQMPPESADDFVPSPMMIVEGQFVCPPGYMLGDGPLFESDIESMEVGDCEIKCKNNDDCHFFWHGTQHSANTCRLYSQCENLLREPGVEGILKAVPRTPVCLVSNPEMCWTKSLRRYALTTVVPQNYLYWDLHAQCDYMLLLGGWGVSGCTRPSHRTLHSHRWKHKRLLPEEFAHGRKLKATCWQERYKSIRLGVRGDEVATCVSGTWISSSNLPGFGDFFCAACVQVGTSGFGDVETKRQQELYYFNKLALQLHSEVNPIADAKVNCMEPVRPAGGVETSLPEDLVKVRTFDLKGHDFTVVDNVVGQSALWGNDQASREKYAFQSLPEALVACVDDPNCWMVSRTEGTQVGEALRRFDMRKGNLVQFAGGKTWMKSTVHPCIGNCAALRPVKCGPGVGKCSRALVDGRKDGWLWTQSPQSGSHHCHQMKWVQVDLGAIKEFDQVKLYGYPDGWRKYCGHKIQVSNNENSWKTIYENHHWKNKETGKGITFNLGAQVGRYVRVFSSKSTANNGIHFLELEIFRAAVPQPKTPGSQKITSSHVKALKRKARKNLILQDGLQCSYFYHQNHCNVPDLGKLTAEHHVIVPQVFMENGRFPGIRQTNHFCVRCSGYLIIKKRGNYWFSTASDDGSLLYLDGHRIVDNNGCHGERERGSSWKRLSPGRHKLVVDMCEVGGGEALKLRYKGPDTGNHKITVPRSVLKYQKTAAEVELKDGAECDYFYGQRHCYVPNLDHLSPSHSVTVPDIYMAHGRFPGIKQGDHFCMRCTAQVSIQKEGNYKFTTASDDGSFMYLNGHRIVDNNGCHGERERTSGNQWLTQGHHLIGVDMCENAGGENMKLRYQGPDSNNHKVKVPSSALRHDKAGLECSYFYSQSHCWVPNLGRLHASHTVAVSEVWMEHGRFPGIRHSDHFCMRCSGYLVIKKRGHYHFTTASDDGSLLYINGHKIVDNNGCHGEREHGSHWIWLNAGKHTLVLDMCEVGGGEVLKLRYQGPDTGNRKITIPKSALLKPGKAASNARVEGMDTVTADFREFGTLKSGSRVAELGLPLGTLRRLTKHRAGVAF</sequence>
<evidence type="ECO:0000313" key="4">
    <source>
        <dbReference type="Proteomes" id="UP000604046"/>
    </source>
</evidence>
<dbReference type="EMBL" id="CAJNDS010002558">
    <property type="protein sequence ID" value="CAE7525385.1"/>
    <property type="molecule type" value="Genomic_DNA"/>
</dbReference>
<dbReference type="Gene3D" id="3.90.182.10">
    <property type="entry name" value="Toxin - Anthrax Protective Antigen,domain 1"/>
    <property type="match status" value="2"/>
</dbReference>
<dbReference type="Pfam" id="PF07691">
    <property type="entry name" value="PA14"/>
    <property type="match status" value="3"/>
</dbReference>
<dbReference type="SUPFAM" id="SSF49785">
    <property type="entry name" value="Galactose-binding domain-like"/>
    <property type="match status" value="1"/>
</dbReference>
<dbReference type="PROSITE" id="PS50022">
    <property type="entry name" value="FA58C_3"/>
    <property type="match status" value="1"/>
</dbReference>
<dbReference type="SMART" id="SM00758">
    <property type="entry name" value="PA14"/>
    <property type="match status" value="3"/>
</dbReference>
<evidence type="ECO:0000259" key="2">
    <source>
        <dbReference type="PROSITE" id="PS51820"/>
    </source>
</evidence>
<dbReference type="InterPro" id="IPR000421">
    <property type="entry name" value="FA58C"/>
</dbReference>
<dbReference type="AlphaFoldDB" id="A0A812TGA9"/>
<dbReference type="InterPro" id="IPR037524">
    <property type="entry name" value="PA14/GLEYA"/>
</dbReference>
<comment type="caution">
    <text evidence="3">The sequence shown here is derived from an EMBL/GenBank/DDBJ whole genome shotgun (WGS) entry which is preliminary data.</text>
</comment>